<feature type="transmembrane region" description="Helical" evidence="8">
    <location>
        <begin position="246"/>
        <end position="267"/>
    </location>
</feature>
<dbReference type="InterPro" id="IPR020846">
    <property type="entry name" value="MFS_dom"/>
</dbReference>
<feature type="transmembrane region" description="Helical" evidence="8">
    <location>
        <begin position="408"/>
        <end position="425"/>
    </location>
</feature>
<evidence type="ECO:0000256" key="3">
    <source>
        <dbReference type="ARBA" id="ARBA00022475"/>
    </source>
</evidence>
<name>A0AAW5ZXW9_RALSL</name>
<feature type="transmembrane region" description="Helical" evidence="8">
    <location>
        <begin position="279"/>
        <end position="300"/>
    </location>
</feature>
<dbReference type="InterPro" id="IPR005828">
    <property type="entry name" value="MFS_sugar_transport-like"/>
</dbReference>
<dbReference type="AlphaFoldDB" id="A0AAW5ZXW9"/>
<evidence type="ECO:0000256" key="6">
    <source>
        <dbReference type="ARBA" id="ARBA00022989"/>
    </source>
</evidence>
<dbReference type="InterPro" id="IPR051084">
    <property type="entry name" value="H+-coupled_symporters"/>
</dbReference>
<dbReference type="PROSITE" id="PS50850">
    <property type="entry name" value="MFS"/>
    <property type="match status" value="1"/>
</dbReference>
<protein>
    <submittedName>
        <fullName evidence="10">MFS transporter</fullName>
    </submittedName>
</protein>
<dbReference type="Pfam" id="PF00083">
    <property type="entry name" value="Sugar_tr"/>
    <property type="match status" value="2"/>
</dbReference>
<proteinExistence type="predicted"/>
<comment type="caution">
    <text evidence="10">The sequence shown here is derived from an EMBL/GenBank/DDBJ whole genome shotgun (WGS) entry which is preliminary data.</text>
</comment>
<dbReference type="EMBL" id="JAIVFG010000104">
    <property type="protein sequence ID" value="MDB0574033.1"/>
    <property type="molecule type" value="Genomic_DNA"/>
</dbReference>
<dbReference type="Proteomes" id="UP001144050">
    <property type="component" value="Unassembled WGS sequence"/>
</dbReference>
<evidence type="ECO:0000256" key="1">
    <source>
        <dbReference type="ARBA" id="ARBA00004651"/>
    </source>
</evidence>
<feature type="transmembrane region" description="Helical" evidence="8">
    <location>
        <begin position="157"/>
        <end position="181"/>
    </location>
</feature>
<evidence type="ECO:0000256" key="5">
    <source>
        <dbReference type="ARBA" id="ARBA00022847"/>
    </source>
</evidence>
<evidence type="ECO:0000256" key="8">
    <source>
        <dbReference type="SAM" id="Phobius"/>
    </source>
</evidence>
<keyword evidence="5" id="KW-0769">Symport</keyword>
<feature type="transmembrane region" description="Helical" evidence="8">
    <location>
        <begin position="312"/>
        <end position="331"/>
    </location>
</feature>
<dbReference type="GO" id="GO:0005886">
    <property type="term" value="C:plasma membrane"/>
    <property type="evidence" value="ECO:0007669"/>
    <property type="project" value="UniProtKB-SubCell"/>
</dbReference>
<keyword evidence="7 8" id="KW-0472">Membrane</keyword>
<feature type="transmembrane region" description="Helical" evidence="8">
    <location>
        <begin position="21"/>
        <end position="51"/>
    </location>
</feature>
<comment type="subcellular location">
    <subcellularLocation>
        <location evidence="1">Cell membrane</location>
        <topology evidence="1">Multi-pass membrane protein</topology>
    </subcellularLocation>
</comment>
<dbReference type="PANTHER" id="PTHR43528">
    <property type="entry name" value="ALPHA-KETOGLUTARATE PERMEASE"/>
    <property type="match status" value="1"/>
</dbReference>
<keyword evidence="3" id="KW-1003">Cell membrane</keyword>
<evidence type="ECO:0000256" key="4">
    <source>
        <dbReference type="ARBA" id="ARBA00022692"/>
    </source>
</evidence>
<reference evidence="10" key="1">
    <citation type="submission" date="2021-09" db="EMBL/GenBank/DDBJ databases">
        <title>Genomic analysis of Ralstonia spp.</title>
        <authorList>
            <person name="Aburjaile F."/>
            <person name="Ariute J.C."/>
            <person name="Pais A.K.L."/>
            <person name="Albuquerque G.M.R."/>
            <person name="Silva A.M.F."/>
            <person name="Brenig B."/>
            <person name="Azevedo V."/>
            <person name="Matiuzzi M."/>
            <person name="Ramos R."/>
            <person name="Goes-Neto A."/>
            <person name="Soares S."/>
            <person name="Iseppon A.M.B."/>
            <person name="Souza E."/>
            <person name="Gama M."/>
        </authorList>
    </citation>
    <scope>NUCLEOTIDE SEQUENCE</scope>
    <source>
        <strain evidence="10">CCRMRs91</strain>
    </source>
</reference>
<evidence type="ECO:0000259" key="9">
    <source>
        <dbReference type="PROSITE" id="PS50850"/>
    </source>
</evidence>
<dbReference type="InterPro" id="IPR036259">
    <property type="entry name" value="MFS_trans_sf"/>
</dbReference>
<dbReference type="GO" id="GO:0015293">
    <property type="term" value="F:symporter activity"/>
    <property type="evidence" value="ECO:0007669"/>
    <property type="project" value="UniProtKB-KW"/>
</dbReference>
<feature type="transmembrane region" description="Helical" evidence="8">
    <location>
        <begin position="93"/>
        <end position="111"/>
    </location>
</feature>
<feature type="transmembrane region" description="Helical" evidence="8">
    <location>
        <begin position="378"/>
        <end position="396"/>
    </location>
</feature>
<evidence type="ECO:0000313" key="11">
    <source>
        <dbReference type="Proteomes" id="UP001144050"/>
    </source>
</evidence>
<dbReference type="SUPFAM" id="SSF103473">
    <property type="entry name" value="MFS general substrate transporter"/>
    <property type="match status" value="1"/>
</dbReference>
<dbReference type="FunFam" id="1.20.1250.20:FF:000001">
    <property type="entry name" value="Dicarboxylate MFS transporter"/>
    <property type="match status" value="1"/>
</dbReference>
<feature type="domain" description="Major facilitator superfamily (MFS) profile" evidence="9">
    <location>
        <begin position="21"/>
        <end position="430"/>
    </location>
</feature>
<sequence>MHGTLSPSLTDQTRLPRPRHAVATAILGNAFEWFDFTLYGFFAPVIATVLFPSTNQFTALLLAIATFGVGFVTRPLGGIVLGIYADRRGRRPALALSALLMALGTALIAIAPTYEQAGLAAPLIAVVARLLQGFSAGGEMGGATAYLNEIAPPGRRAFYTSWIQSSVGLAIVCGAMLGSLATSLLDAEALRAWGWRIPFALGVLIGPIGYVIRSRLEETPAFTKATVNARSSSPFLEVLRHYRREVLISVSIVVMWTVCTYVLLFYMQTYAIHVLKLPASTGFAGSMASGVIMMLTAPFFGWLADRWGYKRVLSAATLLIFILAYPLYSYLNHAPAASSLICVQIVFGLLSAAYTGPIPAAFADLFPTRVLSTGLSTAYNLTVMLIGGFAPFYLTFLSHTFDPTLAPVAYVMIAALVSFTGTLWLRPVSNCQRRLKSDPPFGESPK</sequence>
<gene>
    <name evidence="10" type="ORF">LBW59_25230</name>
</gene>
<dbReference type="PANTHER" id="PTHR43528:SF8">
    <property type="entry name" value="BLR0239 PROTEIN"/>
    <property type="match status" value="1"/>
</dbReference>
<keyword evidence="4 8" id="KW-0812">Transmembrane</keyword>
<feature type="transmembrane region" description="Helical" evidence="8">
    <location>
        <begin position="337"/>
        <end position="366"/>
    </location>
</feature>
<dbReference type="Gene3D" id="1.20.1250.20">
    <property type="entry name" value="MFS general substrate transporter like domains"/>
    <property type="match status" value="2"/>
</dbReference>
<keyword evidence="6 8" id="KW-1133">Transmembrane helix</keyword>
<feature type="transmembrane region" description="Helical" evidence="8">
    <location>
        <begin position="117"/>
        <end position="136"/>
    </location>
</feature>
<evidence type="ECO:0000256" key="2">
    <source>
        <dbReference type="ARBA" id="ARBA00022448"/>
    </source>
</evidence>
<keyword evidence="2" id="KW-0813">Transport</keyword>
<evidence type="ECO:0000313" key="10">
    <source>
        <dbReference type="EMBL" id="MDB0574033.1"/>
    </source>
</evidence>
<feature type="transmembrane region" description="Helical" evidence="8">
    <location>
        <begin position="193"/>
        <end position="212"/>
    </location>
</feature>
<dbReference type="InterPro" id="IPR005829">
    <property type="entry name" value="Sugar_transporter_CS"/>
</dbReference>
<evidence type="ECO:0000256" key="7">
    <source>
        <dbReference type="ARBA" id="ARBA00023136"/>
    </source>
</evidence>
<dbReference type="RefSeq" id="WP_271657459.1">
    <property type="nucleotide sequence ID" value="NZ_JAIVFG010000104.1"/>
</dbReference>
<dbReference type="PROSITE" id="PS00217">
    <property type="entry name" value="SUGAR_TRANSPORT_2"/>
    <property type="match status" value="1"/>
</dbReference>
<feature type="transmembrane region" description="Helical" evidence="8">
    <location>
        <begin position="57"/>
        <end position="81"/>
    </location>
</feature>
<organism evidence="10 11">
    <name type="scientific">Ralstonia solanacearum</name>
    <name type="common">Pseudomonas solanacearum</name>
    <dbReference type="NCBI Taxonomy" id="305"/>
    <lineage>
        <taxon>Bacteria</taxon>
        <taxon>Pseudomonadati</taxon>
        <taxon>Pseudomonadota</taxon>
        <taxon>Betaproteobacteria</taxon>
        <taxon>Burkholderiales</taxon>
        <taxon>Burkholderiaceae</taxon>
        <taxon>Ralstonia</taxon>
        <taxon>Ralstonia solanacearum species complex</taxon>
    </lineage>
</organism>
<accession>A0AAW5ZXW9</accession>